<dbReference type="CDD" id="cd02440">
    <property type="entry name" value="AdoMet_MTases"/>
    <property type="match status" value="1"/>
</dbReference>
<feature type="compositionally biased region" description="Polar residues" evidence="1">
    <location>
        <begin position="99"/>
        <end position="109"/>
    </location>
</feature>
<evidence type="ECO:0000313" key="5">
    <source>
        <dbReference type="Proteomes" id="UP000001449"/>
    </source>
</evidence>
<keyword evidence="2" id="KW-0472">Membrane</keyword>
<dbReference type="Proteomes" id="UP000001449">
    <property type="component" value="Chromosome 14"/>
</dbReference>
<dbReference type="PaxDb" id="35128-Thaps9855"/>
<dbReference type="AlphaFoldDB" id="B8CCH1"/>
<reference evidence="4 5" key="1">
    <citation type="journal article" date="2004" name="Science">
        <title>The genome of the diatom Thalassiosira pseudonana: ecology, evolution, and metabolism.</title>
        <authorList>
            <person name="Armbrust E.V."/>
            <person name="Berges J.A."/>
            <person name="Bowler C."/>
            <person name="Green B.R."/>
            <person name="Martinez D."/>
            <person name="Putnam N.H."/>
            <person name="Zhou S."/>
            <person name="Allen A.E."/>
            <person name="Apt K.E."/>
            <person name="Bechner M."/>
            <person name="Brzezinski M.A."/>
            <person name="Chaal B.K."/>
            <person name="Chiovitti A."/>
            <person name="Davis A.K."/>
            <person name="Demarest M.S."/>
            <person name="Detter J.C."/>
            <person name="Glavina T."/>
            <person name="Goodstein D."/>
            <person name="Hadi M.Z."/>
            <person name="Hellsten U."/>
            <person name="Hildebrand M."/>
            <person name="Jenkins B.D."/>
            <person name="Jurka J."/>
            <person name="Kapitonov V.V."/>
            <person name="Kroger N."/>
            <person name="Lau W.W."/>
            <person name="Lane T.W."/>
            <person name="Larimer F.W."/>
            <person name="Lippmeier J.C."/>
            <person name="Lucas S."/>
            <person name="Medina M."/>
            <person name="Montsant A."/>
            <person name="Obornik M."/>
            <person name="Parker M.S."/>
            <person name="Palenik B."/>
            <person name="Pazour G.J."/>
            <person name="Richardson P.M."/>
            <person name="Rynearson T.A."/>
            <person name="Saito M.A."/>
            <person name="Schwartz D.C."/>
            <person name="Thamatrakoln K."/>
            <person name="Valentin K."/>
            <person name="Vardi A."/>
            <person name="Wilkerson F.P."/>
            <person name="Rokhsar D.S."/>
        </authorList>
    </citation>
    <scope>NUCLEOTIDE SEQUENCE [LARGE SCALE GENOMIC DNA]</scope>
    <source>
        <strain evidence="4 5">CCMP1335</strain>
    </source>
</reference>
<dbReference type="PANTHER" id="PTHR45036">
    <property type="entry name" value="METHYLTRANSFERASE LIKE 7B"/>
    <property type="match status" value="1"/>
</dbReference>
<dbReference type="Gene3D" id="3.40.50.150">
    <property type="entry name" value="Vaccinia Virus protein VP39"/>
    <property type="match status" value="1"/>
</dbReference>
<dbReference type="InterPro" id="IPR052356">
    <property type="entry name" value="Thiol_S-MT"/>
</dbReference>
<dbReference type="Pfam" id="PF08241">
    <property type="entry name" value="Methyltransf_11"/>
    <property type="match status" value="1"/>
</dbReference>
<evidence type="ECO:0000313" key="4">
    <source>
        <dbReference type="EMBL" id="EED88953.1"/>
    </source>
</evidence>
<dbReference type="GeneID" id="7452688"/>
<sequence>MSRCTRSRSVGLWLKWQMQLSKIQHEVSELEVDPLWADPGAPNPELSSSAQLHVGCDLSQAVFFVDNFPPSDLSKIPPVRSHQRDSYPPGPSPIRTHGSAASPSHQHSFYNQTSTQSNTMCSSCFAIPSISIKLIGTSVALLYGQRSLTANSHKYTRRITFTVSFLISIALSGIGIFLFVLSVNPELRRRNFVNLCVGQNLKGSPLDEHRCGILNEGNVTGRVMEFGAGPGTNFKCWENTNIQVEKYVVVEPNTYFEEKLQAEKQARGLEFPLEFVGLKGESVDIAEDGTFDVVVLTHVLCSVDSPEVVLANADRALKPGGRIIFMEHSKELREGTTVWYLQQVAAPILAIVGNGCKFLDMRSVIEGYLSNDRFELEMLDFDAPMPKMMTFARPHVKGVATKR</sequence>
<evidence type="ECO:0000256" key="1">
    <source>
        <dbReference type="SAM" id="MobiDB-lite"/>
    </source>
</evidence>
<dbReference type="InParanoid" id="B8CCH1"/>
<organism evidence="4 5">
    <name type="scientific">Thalassiosira pseudonana</name>
    <name type="common">Marine diatom</name>
    <name type="synonym">Cyclotella nana</name>
    <dbReference type="NCBI Taxonomy" id="35128"/>
    <lineage>
        <taxon>Eukaryota</taxon>
        <taxon>Sar</taxon>
        <taxon>Stramenopiles</taxon>
        <taxon>Ochrophyta</taxon>
        <taxon>Bacillariophyta</taxon>
        <taxon>Coscinodiscophyceae</taxon>
        <taxon>Thalassiosirophycidae</taxon>
        <taxon>Thalassiosirales</taxon>
        <taxon>Thalassiosiraceae</taxon>
        <taxon>Thalassiosira</taxon>
    </lineage>
</organism>
<feature type="transmembrane region" description="Helical" evidence="2">
    <location>
        <begin position="125"/>
        <end position="143"/>
    </location>
</feature>
<evidence type="ECO:0000259" key="3">
    <source>
        <dbReference type="Pfam" id="PF08241"/>
    </source>
</evidence>
<keyword evidence="5" id="KW-1185">Reference proteome</keyword>
<dbReference type="KEGG" id="tps:THAPSDRAFT_9855"/>
<dbReference type="EMBL" id="CM000649">
    <property type="protein sequence ID" value="EED88953.1"/>
    <property type="molecule type" value="Genomic_DNA"/>
</dbReference>
<feature type="domain" description="Methyltransferase type 11" evidence="3">
    <location>
        <begin position="225"/>
        <end position="325"/>
    </location>
</feature>
<dbReference type="HOGENOM" id="CLU_684250_0_0_1"/>
<keyword evidence="2" id="KW-1133">Transmembrane helix</keyword>
<dbReference type="eggNOG" id="KOG4300">
    <property type="taxonomic scope" value="Eukaryota"/>
</dbReference>
<dbReference type="SUPFAM" id="SSF53335">
    <property type="entry name" value="S-adenosyl-L-methionine-dependent methyltransferases"/>
    <property type="match status" value="1"/>
</dbReference>
<dbReference type="GO" id="GO:0008757">
    <property type="term" value="F:S-adenosylmethionine-dependent methyltransferase activity"/>
    <property type="evidence" value="ECO:0007669"/>
    <property type="project" value="InterPro"/>
</dbReference>
<dbReference type="PANTHER" id="PTHR45036:SF1">
    <property type="entry name" value="METHYLTRANSFERASE LIKE 7A"/>
    <property type="match status" value="1"/>
</dbReference>
<proteinExistence type="predicted"/>
<name>B8CCH1_THAPS</name>
<dbReference type="InterPro" id="IPR029063">
    <property type="entry name" value="SAM-dependent_MTases_sf"/>
</dbReference>
<dbReference type="OMA" id="CWENTNI"/>
<keyword evidence="2" id="KW-0812">Transmembrane</keyword>
<dbReference type="GO" id="GO:0008168">
    <property type="term" value="F:methyltransferase activity"/>
    <property type="evidence" value="ECO:0000318"/>
    <property type="project" value="GO_Central"/>
</dbReference>
<feature type="transmembrane region" description="Helical" evidence="2">
    <location>
        <begin position="163"/>
        <end position="183"/>
    </location>
</feature>
<protein>
    <recommendedName>
        <fullName evidence="3">Methyltransferase type 11 domain-containing protein</fullName>
    </recommendedName>
</protein>
<feature type="region of interest" description="Disordered" evidence="1">
    <location>
        <begin position="74"/>
        <end position="109"/>
    </location>
</feature>
<accession>B8CCH1</accession>
<dbReference type="STRING" id="35128.B8CCH1"/>
<dbReference type="InterPro" id="IPR013216">
    <property type="entry name" value="Methyltransf_11"/>
</dbReference>
<reference evidence="4 5" key="2">
    <citation type="journal article" date="2008" name="Nature">
        <title>The Phaeodactylum genome reveals the evolutionary history of diatom genomes.</title>
        <authorList>
            <person name="Bowler C."/>
            <person name="Allen A.E."/>
            <person name="Badger J.H."/>
            <person name="Grimwood J."/>
            <person name="Jabbari K."/>
            <person name="Kuo A."/>
            <person name="Maheswari U."/>
            <person name="Martens C."/>
            <person name="Maumus F."/>
            <person name="Otillar R.P."/>
            <person name="Rayko E."/>
            <person name="Salamov A."/>
            <person name="Vandepoele K."/>
            <person name="Beszteri B."/>
            <person name="Gruber A."/>
            <person name="Heijde M."/>
            <person name="Katinka M."/>
            <person name="Mock T."/>
            <person name="Valentin K."/>
            <person name="Verret F."/>
            <person name="Berges J.A."/>
            <person name="Brownlee C."/>
            <person name="Cadoret J.P."/>
            <person name="Chiovitti A."/>
            <person name="Choi C.J."/>
            <person name="Coesel S."/>
            <person name="De Martino A."/>
            <person name="Detter J.C."/>
            <person name="Durkin C."/>
            <person name="Falciatore A."/>
            <person name="Fournet J."/>
            <person name="Haruta M."/>
            <person name="Huysman M.J."/>
            <person name="Jenkins B.D."/>
            <person name="Jiroutova K."/>
            <person name="Jorgensen R.E."/>
            <person name="Joubert Y."/>
            <person name="Kaplan A."/>
            <person name="Kroger N."/>
            <person name="Kroth P.G."/>
            <person name="La Roche J."/>
            <person name="Lindquist E."/>
            <person name="Lommer M."/>
            <person name="Martin-Jezequel V."/>
            <person name="Lopez P.J."/>
            <person name="Lucas S."/>
            <person name="Mangogna M."/>
            <person name="McGinnis K."/>
            <person name="Medlin L.K."/>
            <person name="Montsant A."/>
            <person name="Oudot-Le Secq M.P."/>
            <person name="Napoli C."/>
            <person name="Obornik M."/>
            <person name="Parker M.S."/>
            <person name="Petit J.L."/>
            <person name="Porcel B.M."/>
            <person name="Poulsen N."/>
            <person name="Robison M."/>
            <person name="Rychlewski L."/>
            <person name="Rynearson T.A."/>
            <person name="Schmutz J."/>
            <person name="Shapiro H."/>
            <person name="Siaut M."/>
            <person name="Stanley M."/>
            <person name="Sussman M.R."/>
            <person name="Taylor A.R."/>
            <person name="Vardi A."/>
            <person name="von Dassow P."/>
            <person name="Vyverman W."/>
            <person name="Willis A."/>
            <person name="Wyrwicz L.S."/>
            <person name="Rokhsar D.S."/>
            <person name="Weissenbach J."/>
            <person name="Armbrust E.V."/>
            <person name="Green B.R."/>
            <person name="Van de Peer Y."/>
            <person name="Grigoriev I.V."/>
        </authorList>
    </citation>
    <scope>NUCLEOTIDE SEQUENCE [LARGE SCALE GENOMIC DNA]</scope>
    <source>
        <strain evidence="4 5">CCMP1335</strain>
    </source>
</reference>
<evidence type="ECO:0000256" key="2">
    <source>
        <dbReference type="SAM" id="Phobius"/>
    </source>
</evidence>
<dbReference type="RefSeq" id="XP_002293944.1">
    <property type="nucleotide sequence ID" value="XM_002293908.1"/>
</dbReference>
<gene>
    <name evidence="4" type="ORF">THAPSDRAFT_9855</name>
</gene>